<dbReference type="Proteomes" id="UP000023152">
    <property type="component" value="Unassembled WGS sequence"/>
</dbReference>
<dbReference type="AlphaFoldDB" id="X6NBS1"/>
<gene>
    <name evidence="2" type="ORF">RFI_13747</name>
</gene>
<evidence type="ECO:0008006" key="4">
    <source>
        <dbReference type="Google" id="ProtNLM"/>
    </source>
</evidence>
<feature type="transmembrane region" description="Helical" evidence="1">
    <location>
        <begin position="59"/>
        <end position="78"/>
    </location>
</feature>
<sequence>MKYLYENRKNLSKFFCYASIFCSSCWSLYLLLSPMGFIFCMEGSPRKTVTVALIFTPMYYLGLVGVYVLLVGRLYYTFERNPGLQVSRRLLGVLLVPIPIYVILYIFLNLKIAPKQSSSTSIVIVACATILYVTSHIILVSMFLRKLIHLASTRYSVATNPGNTVELTSQQMNLIRIMTKYTLLAFIALVSTCITVVVIAISLQLRNPHLHMELFLFASIAVDCVINLVCLFLSFSFAEPHYQQVCFCLHSLILKKFQFRVVRAHAVP</sequence>
<dbReference type="EMBL" id="ASPP01009940">
    <property type="protein sequence ID" value="ETO23436.1"/>
    <property type="molecule type" value="Genomic_DNA"/>
</dbReference>
<feature type="transmembrane region" description="Helical" evidence="1">
    <location>
        <begin position="90"/>
        <end position="108"/>
    </location>
</feature>
<proteinExistence type="predicted"/>
<feature type="transmembrane region" description="Helical" evidence="1">
    <location>
        <begin position="14"/>
        <end position="39"/>
    </location>
</feature>
<feature type="transmembrane region" description="Helical" evidence="1">
    <location>
        <begin position="120"/>
        <end position="144"/>
    </location>
</feature>
<keyword evidence="1" id="KW-0472">Membrane</keyword>
<evidence type="ECO:0000313" key="2">
    <source>
        <dbReference type="EMBL" id="ETO23436.1"/>
    </source>
</evidence>
<keyword evidence="1" id="KW-0812">Transmembrane</keyword>
<accession>X6NBS1</accession>
<evidence type="ECO:0000256" key="1">
    <source>
        <dbReference type="SAM" id="Phobius"/>
    </source>
</evidence>
<comment type="caution">
    <text evidence="2">The sequence shown here is derived from an EMBL/GenBank/DDBJ whole genome shotgun (WGS) entry which is preliminary data.</text>
</comment>
<reference evidence="2 3" key="1">
    <citation type="journal article" date="2013" name="Curr. Biol.">
        <title>The Genome of the Foraminiferan Reticulomyxa filosa.</title>
        <authorList>
            <person name="Glockner G."/>
            <person name="Hulsmann N."/>
            <person name="Schleicher M."/>
            <person name="Noegel A.A."/>
            <person name="Eichinger L."/>
            <person name="Gallinger C."/>
            <person name="Pawlowski J."/>
            <person name="Sierra R."/>
            <person name="Euteneuer U."/>
            <person name="Pillet L."/>
            <person name="Moustafa A."/>
            <person name="Platzer M."/>
            <person name="Groth M."/>
            <person name="Szafranski K."/>
            <person name="Schliwa M."/>
        </authorList>
    </citation>
    <scope>NUCLEOTIDE SEQUENCE [LARGE SCALE GENOMIC DNA]</scope>
</reference>
<name>X6NBS1_RETFI</name>
<keyword evidence="3" id="KW-1185">Reference proteome</keyword>
<evidence type="ECO:0000313" key="3">
    <source>
        <dbReference type="Proteomes" id="UP000023152"/>
    </source>
</evidence>
<organism evidence="2 3">
    <name type="scientific">Reticulomyxa filosa</name>
    <dbReference type="NCBI Taxonomy" id="46433"/>
    <lineage>
        <taxon>Eukaryota</taxon>
        <taxon>Sar</taxon>
        <taxon>Rhizaria</taxon>
        <taxon>Retaria</taxon>
        <taxon>Foraminifera</taxon>
        <taxon>Monothalamids</taxon>
        <taxon>Reticulomyxidae</taxon>
        <taxon>Reticulomyxa</taxon>
    </lineage>
</organism>
<feature type="transmembrane region" description="Helical" evidence="1">
    <location>
        <begin position="181"/>
        <end position="203"/>
    </location>
</feature>
<protein>
    <recommendedName>
        <fullName evidence="4">G-protein coupled receptors family 1 profile domain-containing protein</fullName>
    </recommendedName>
</protein>
<keyword evidence="1" id="KW-1133">Transmembrane helix</keyword>
<feature type="transmembrane region" description="Helical" evidence="1">
    <location>
        <begin position="215"/>
        <end position="235"/>
    </location>
</feature>